<dbReference type="Proteomes" id="UP000032250">
    <property type="component" value="Unassembled WGS sequence"/>
</dbReference>
<gene>
    <name evidence="1" type="ORF">N495_12905</name>
</gene>
<dbReference type="InterPro" id="IPR036105">
    <property type="entry name" value="DiNase_FeMo-co_biosyn_sf"/>
</dbReference>
<evidence type="ECO:0000313" key="1">
    <source>
        <dbReference type="EMBL" id="KIS24432.1"/>
    </source>
</evidence>
<comment type="caution">
    <text evidence="1">The sequence shown here is derived from an EMBL/GenBank/DDBJ whole genome shotgun (WGS) entry which is preliminary data.</text>
</comment>
<dbReference type="AlphaFoldDB" id="A0A0D1BX47"/>
<accession>A0A0D1BX47</accession>
<dbReference type="Gene3D" id="3.30.420.130">
    <property type="entry name" value="Dinitrogenase iron-molybdenum cofactor biosynthesis domain"/>
    <property type="match status" value="1"/>
</dbReference>
<dbReference type="SUPFAM" id="SSF53146">
    <property type="entry name" value="Nitrogenase accessory factor-like"/>
    <property type="match status" value="1"/>
</dbReference>
<sequence length="96" mass="11375">MKNIVIPIEENEICALEEDTTKFTFYTLKEDKFIEKHIILKKLKEDMVEFLKKQDVNTIITLGISNNLNLKLKENNFHVVVLNDKEKLKDFIHKLT</sequence>
<evidence type="ECO:0008006" key="3">
    <source>
        <dbReference type="Google" id="ProtNLM"/>
    </source>
</evidence>
<proteinExistence type="predicted"/>
<organism evidence="1 2">
    <name type="scientific">Clostridium botulinum B2 450</name>
    <dbReference type="NCBI Taxonomy" id="1379739"/>
    <lineage>
        <taxon>Bacteria</taxon>
        <taxon>Bacillati</taxon>
        <taxon>Bacillota</taxon>
        <taxon>Clostridia</taxon>
        <taxon>Eubacteriales</taxon>
        <taxon>Clostridiaceae</taxon>
        <taxon>Clostridium</taxon>
    </lineage>
</organism>
<dbReference type="RefSeq" id="WP_003484536.1">
    <property type="nucleotide sequence ID" value="NZ_JXSU01000007.1"/>
</dbReference>
<reference evidence="1 2" key="1">
    <citation type="submission" date="2014-06" db="EMBL/GenBank/DDBJ databases">
        <title>Genome characterization of distinct group I Clostridium botulinum lineages.</title>
        <authorList>
            <person name="Giordani F."/>
            <person name="Anselmo A."/>
            <person name="Fillo S."/>
            <person name="Palozzi A.M."/>
            <person name="Fortunato A."/>
            <person name="Gentile B."/>
            <person name="Ciammaruconi A."/>
            <person name="Anniballi F."/>
            <person name="De Medici D."/>
            <person name="Lista F."/>
        </authorList>
    </citation>
    <scope>NUCLEOTIDE SEQUENCE [LARGE SCALE GENOMIC DNA]</scope>
    <source>
        <strain evidence="1 2">B2 450</strain>
    </source>
</reference>
<dbReference type="OrthoDB" id="1929168at2"/>
<dbReference type="HOGENOM" id="CLU_2354756_0_0_9"/>
<evidence type="ECO:0000313" key="2">
    <source>
        <dbReference type="Proteomes" id="UP000032250"/>
    </source>
</evidence>
<name>A0A0D1BX47_CLOBO</name>
<protein>
    <recommendedName>
        <fullName evidence="3">Dinitrogenase iron-molybdenum cofactor biosynthesis domain-containing protein</fullName>
    </recommendedName>
</protein>
<dbReference type="PATRIC" id="fig|1379739.3.peg.2967"/>
<dbReference type="EMBL" id="JXSU01000007">
    <property type="protein sequence ID" value="KIS24432.1"/>
    <property type="molecule type" value="Genomic_DNA"/>
</dbReference>